<dbReference type="RefSeq" id="XP_044723590.1">
    <property type="nucleotide sequence ID" value="XM_044862564.1"/>
</dbReference>
<dbReference type="OrthoDB" id="19923at2759"/>
<comment type="caution">
    <text evidence="2">The sequence shown here is derived from an EMBL/GenBank/DDBJ whole genome shotgun (WGS) entry which is preliminary data.</text>
</comment>
<organism evidence="2 3">
    <name type="scientific">Hirsutella rhossiliensis</name>
    <dbReference type="NCBI Taxonomy" id="111463"/>
    <lineage>
        <taxon>Eukaryota</taxon>
        <taxon>Fungi</taxon>
        <taxon>Dikarya</taxon>
        <taxon>Ascomycota</taxon>
        <taxon>Pezizomycotina</taxon>
        <taxon>Sordariomycetes</taxon>
        <taxon>Hypocreomycetidae</taxon>
        <taxon>Hypocreales</taxon>
        <taxon>Ophiocordycipitaceae</taxon>
        <taxon>Hirsutella</taxon>
    </lineage>
</organism>
<dbReference type="AlphaFoldDB" id="A0A9P8N372"/>
<feature type="region of interest" description="Disordered" evidence="1">
    <location>
        <begin position="306"/>
        <end position="328"/>
    </location>
</feature>
<evidence type="ECO:0000256" key="1">
    <source>
        <dbReference type="SAM" id="MobiDB-lite"/>
    </source>
</evidence>
<keyword evidence="3" id="KW-1185">Reference proteome</keyword>
<protein>
    <recommendedName>
        <fullName evidence="4">Fungal N-terminal domain-containing protein</fullName>
    </recommendedName>
</protein>
<sequence>MGEILSITTAIIGLLAVGGRTMERIWDLNLPATKHSPALCHALQEVKQCRSTVTLLYKTLSLLEAGRLPLAERAAWIAVDDLAATLTDTVLAFSDLQAVCDELDQSRHLASIAAAPGPETTSAYAQRIGALCSRIRWQSLSMNLMITILKCPGEADAENARVGLHQRLTRILTSNTALSHRMRLLQGSPSSGTIIDRNSPPHYSPSDPGMPPSSPPRPTPSDSDSAPPGLADRRRAASPFSDYTLADIPVMSIVSLPVTTDELRDGSDVYTAAYARRMGRHLGELAWRAEAQNASRTLEGIRGRADADHNRDSTAGTVGSHEGGVPAHAAAAKKSRFYSIRVRRRCRA</sequence>
<feature type="region of interest" description="Disordered" evidence="1">
    <location>
        <begin position="182"/>
        <end position="234"/>
    </location>
</feature>
<feature type="compositionally biased region" description="Pro residues" evidence="1">
    <location>
        <begin position="208"/>
        <end position="219"/>
    </location>
</feature>
<evidence type="ECO:0000313" key="2">
    <source>
        <dbReference type="EMBL" id="KAH0966077.1"/>
    </source>
</evidence>
<gene>
    <name evidence="2" type="ORF">HRG_04093</name>
</gene>
<dbReference type="GeneID" id="68353222"/>
<proteinExistence type="predicted"/>
<name>A0A9P8N372_9HYPO</name>
<reference evidence="2" key="1">
    <citation type="submission" date="2021-09" db="EMBL/GenBank/DDBJ databases">
        <title>A high-quality genome of the endoparasitic fungus Hirsutella rhossiliensis with a comparison of Hirsutella genomes reveals transposable elements contributing to genome size variation.</title>
        <authorList>
            <person name="Lin R."/>
            <person name="Jiao Y."/>
            <person name="Sun X."/>
            <person name="Ling J."/>
            <person name="Xie B."/>
            <person name="Cheng X."/>
        </authorList>
    </citation>
    <scope>NUCLEOTIDE SEQUENCE</scope>
    <source>
        <strain evidence="2">HR02</strain>
    </source>
</reference>
<evidence type="ECO:0008006" key="4">
    <source>
        <dbReference type="Google" id="ProtNLM"/>
    </source>
</evidence>
<dbReference type="EMBL" id="JAIZPD010000003">
    <property type="protein sequence ID" value="KAH0966077.1"/>
    <property type="molecule type" value="Genomic_DNA"/>
</dbReference>
<accession>A0A9P8N372</accession>
<dbReference type="Proteomes" id="UP000824596">
    <property type="component" value="Unassembled WGS sequence"/>
</dbReference>
<evidence type="ECO:0000313" key="3">
    <source>
        <dbReference type="Proteomes" id="UP000824596"/>
    </source>
</evidence>